<keyword evidence="3" id="KW-0808">Transferase</keyword>
<comment type="cofactor">
    <cofactor evidence="1">
        <name>pyridoxal 5'-phosphate</name>
        <dbReference type="ChEBI" id="CHEBI:597326"/>
    </cofactor>
</comment>
<dbReference type="Gene3D" id="3.40.640.10">
    <property type="entry name" value="Type I PLP-dependent aspartate aminotransferase-like (Major domain)"/>
    <property type="match status" value="1"/>
</dbReference>
<evidence type="ECO:0000256" key="3">
    <source>
        <dbReference type="ARBA" id="ARBA00022679"/>
    </source>
</evidence>
<keyword evidence="7" id="KW-0411">Iron-sulfur</keyword>
<feature type="domain" description="Aminotransferase class V" evidence="8">
    <location>
        <begin position="4"/>
        <end position="392"/>
    </location>
</feature>
<gene>
    <name evidence="9" type="ORF">UFOPK1835_00648</name>
</gene>
<dbReference type="PANTHER" id="PTHR11601">
    <property type="entry name" value="CYSTEINE DESULFURYLASE FAMILY MEMBER"/>
    <property type="match status" value="1"/>
</dbReference>
<dbReference type="Pfam" id="PF00266">
    <property type="entry name" value="Aminotran_5"/>
    <property type="match status" value="1"/>
</dbReference>
<evidence type="ECO:0000256" key="1">
    <source>
        <dbReference type="ARBA" id="ARBA00001933"/>
    </source>
</evidence>
<keyword evidence="6" id="KW-0408">Iron</keyword>
<dbReference type="InterPro" id="IPR015424">
    <property type="entry name" value="PyrdxlP-dep_Trfase"/>
</dbReference>
<reference evidence="9" key="1">
    <citation type="submission" date="2020-05" db="EMBL/GenBank/DDBJ databases">
        <authorList>
            <person name="Chiriac C."/>
            <person name="Salcher M."/>
            <person name="Ghai R."/>
            <person name="Kavagutti S V."/>
        </authorList>
    </citation>
    <scope>NUCLEOTIDE SEQUENCE</scope>
</reference>
<keyword evidence="4" id="KW-0479">Metal-binding</keyword>
<comment type="similarity">
    <text evidence="2">Belongs to the class-V pyridoxal-phosphate-dependent aminotransferase family. NifS/IscS subfamily.</text>
</comment>
<accession>A0A6J6GWQ4</accession>
<dbReference type="AlphaFoldDB" id="A0A6J6GWQ4"/>
<keyword evidence="5" id="KW-0663">Pyridoxal phosphate</keyword>
<sequence length="409" mass="41991">MDAYLDHAATGPMRPEAIEAMLPFLGDRFANPSGAHRLARDARRAIDEARDELAELVGASPGEVVFTGGGTESDNLAVFGAGRAASGPVVTAGPADDVARFGRAVCSAIEHHAVLDAISELDGAMVAVDEFGRLDLGALSALLIDEADRHAGGEGRGVRLVSVMAVNNEVGTFQPLDDVARIMKRHAPGAVLHTDAVQAFCWTDVAVSCKSADLLSMSAHKFGGPKGVGLLVAREGVALGARQVGGGQERGRRSGTQNVAGIVAMAVAARLTAAHRNAEIARLGALRDRLLDGLLQLVPGAIETAAVSPAGVPDRTGRAAGIAHICIPGVESEALLFLLERGGVYASAASSCSSGAMEESHVLAAIGVDPSMAKGSLRLSLGWSSTDSDVDQALAVIPPAVERLRTFGI</sequence>
<dbReference type="InterPro" id="IPR016454">
    <property type="entry name" value="Cysteine_dSase"/>
</dbReference>
<dbReference type="PANTHER" id="PTHR11601:SF34">
    <property type="entry name" value="CYSTEINE DESULFURASE"/>
    <property type="match status" value="1"/>
</dbReference>
<evidence type="ECO:0000256" key="7">
    <source>
        <dbReference type="ARBA" id="ARBA00023014"/>
    </source>
</evidence>
<dbReference type="InterPro" id="IPR015422">
    <property type="entry name" value="PyrdxlP-dep_Trfase_small"/>
</dbReference>
<dbReference type="Gene3D" id="1.10.260.50">
    <property type="match status" value="1"/>
</dbReference>
<dbReference type="GO" id="GO:0051536">
    <property type="term" value="F:iron-sulfur cluster binding"/>
    <property type="evidence" value="ECO:0007669"/>
    <property type="project" value="UniProtKB-KW"/>
</dbReference>
<evidence type="ECO:0000256" key="6">
    <source>
        <dbReference type="ARBA" id="ARBA00023004"/>
    </source>
</evidence>
<evidence type="ECO:0000256" key="5">
    <source>
        <dbReference type="ARBA" id="ARBA00022898"/>
    </source>
</evidence>
<dbReference type="EMBL" id="CAEZUP010000019">
    <property type="protein sequence ID" value="CAB4604159.1"/>
    <property type="molecule type" value="Genomic_DNA"/>
</dbReference>
<dbReference type="Gene3D" id="3.90.1150.10">
    <property type="entry name" value="Aspartate Aminotransferase, domain 1"/>
    <property type="match status" value="1"/>
</dbReference>
<name>A0A6J6GWQ4_9ZZZZ</name>
<dbReference type="GO" id="GO:0046872">
    <property type="term" value="F:metal ion binding"/>
    <property type="evidence" value="ECO:0007669"/>
    <property type="project" value="UniProtKB-KW"/>
</dbReference>
<organism evidence="9">
    <name type="scientific">freshwater metagenome</name>
    <dbReference type="NCBI Taxonomy" id="449393"/>
    <lineage>
        <taxon>unclassified sequences</taxon>
        <taxon>metagenomes</taxon>
        <taxon>ecological metagenomes</taxon>
    </lineage>
</organism>
<evidence type="ECO:0000256" key="2">
    <source>
        <dbReference type="ARBA" id="ARBA00006490"/>
    </source>
</evidence>
<dbReference type="GO" id="GO:0016740">
    <property type="term" value="F:transferase activity"/>
    <property type="evidence" value="ECO:0007669"/>
    <property type="project" value="UniProtKB-KW"/>
</dbReference>
<dbReference type="PIRSF" id="PIRSF005572">
    <property type="entry name" value="NifS"/>
    <property type="match status" value="1"/>
</dbReference>
<dbReference type="InterPro" id="IPR015421">
    <property type="entry name" value="PyrdxlP-dep_Trfase_major"/>
</dbReference>
<evidence type="ECO:0000259" key="8">
    <source>
        <dbReference type="Pfam" id="PF00266"/>
    </source>
</evidence>
<proteinExistence type="inferred from homology"/>
<evidence type="ECO:0000313" key="9">
    <source>
        <dbReference type="EMBL" id="CAB4604159.1"/>
    </source>
</evidence>
<protein>
    <submittedName>
        <fullName evidence="9">Unannotated protein</fullName>
    </submittedName>
</protein>
<dbReference type="InterPro" id="IPR000192">
    <property type="entry name" value="Aminotrans_V_dom"/>
</dbReference>
<evidence type="ECO:0000256" key="4">
    <source>
        <dbReference type="ARBA" id="ARBA00022723"/>
    </source>
</evidence>
<dbReference type="SUPFAM" id="SSF53383">
    <property type="entry name" value="PLP-dependent transferases"/>
    <property type="match status" value="1"/>
</dbReference>